<dbReference type="Pfam" id="PF00571">
    <property type="entry name" value="CBS"/>
    <property type="match status" value="2"/>
</dbReference>
<dbReference type="Gene3D" id="3.10.580.10">
    <property type="entry name" value="CBS-domain"/>
    <property type="match status" value="1"/>
</dbReference>
<evidence type="ECO:0000256" key="11">
    <source>
        <dbReference type="SAM" id="MobiDB-lite"/>
    </source>
</evidence>
<dbReference type="InterPro" id="IPR014743">
    <property type="entry name" value="Cl-channel_core"/>
</dbReference>
<keyword evidence="9" id="KW-0407">Ion channel</keyword>
<proteinExistence type="predicted"/>
<dbReference type="PANTHER" id="PTHR43427:SF6">
    <property type="entry name" value="CHLORIDE CHANNEL PROTEIN CLC-E"/>
    <property type="match status" value="1"/>
</dbReference>
<feature type="transmembrane region" description="Helical" evidence="12">
    <location>
        <begin position="440"/>
        <end position="460"/>
    </location>
</feature>
<evidence type="ECO:0000256" key="7">
    <source>
        <dbReference type="ARBA" id="ARBA00023173"/>
    </source>
</evidence>
<keyword evidence="8" id="KW-0868">Chloride</keyword>
<feature type="transmembrane region" description="Helical" evidence="12">
    <location>
        <begin position="240"/>
        <end position="257"/>
    </location>
</feature>
<dbReference type="SUPFAM" id="SSF81340">
    <property type="entry name" value="Clc chloride channel"/>
    <property type="match status" value="1"/>
</dbReference>
<dbReference type="PANTHER" id="PTHR43427">
    <property type="entry name" value="CHLORIDE CHANNEL PROTEIN CLC-E"/>
    <property type="match status" value="1"/>
</dbReference>
<keyword evidence="7" id="KW-0869">Chloride channel</keyword>
<name>A0ABQ5YVA0_9BURK</name>
<organism evidence="14 15">
    <name type="scientific">Limnobacter litoralis</name>
    <dbReference type="NCBI Taxonomy" id="481366"/>
    <lineage>
        <taxon>Bacteria</taxon>
        <taxon>Pseudomonadati</taxon>
        <taxon>Pseudomonadota</taxon>
        <taxon>Betaproteobacteria</taxon>
        <taxon>Burkholderiales</taxon>
        <taxon>Burkholderiaceae</taxon>
        <taxon>Limnobacter</taxon>
    </lineage>
</organism>
<feature type="transmembrane region" description="Helical" evidence="12">
    <location>
        <begin position="409"/>
        <end position="434"/>
    </location>
</feature>
<accession>A0ABQ5YVA0</accession>
<keyword evidence="5" id="KW-0406">Ion transport</keyword>
<evidence type="ECO:0000256" key="2">
    <source>
        <dbReference type="ARBA" id="ARBA00022448"/>
    </source>
</evidence>
<evidence type="ECO:0000259" key="13">
    <source>
        <dbReference type="PROSITE" id="PS51371"/>
    </source>
</evidence>
<evidence type="ECO:0000256" key="9">
    <source>
        <dbReference type="ARBA" id="ARBA00023303"/>
    </source>
</evidence>
<comment type="subcellular location">
    <subcellularLocation>
        <location evidence="1">Membrane</location>
        <topology evidence="1">Multi-pass membrane protein</topology>
    </subcellularLocation>
</comment>
<dbReference type="PRINTS" id="PR00762">
    <property type="entry name" value="CLCHANNEL"/>
</dbReference>
<feature type="transmembrane region" description="Helical" evidence="12">
    <location>
        <begin position="106"/>
        <end position="125"/>
    </location>
</feature>
<feature type="transmembrane region" description="Helical" evidence="12">
    <location>
        <begin position="277"/>
        <end position="301"/>
    </location>
</feature>
<feature type="region of interest" description="Disordered" evidence="11">
    <location>
        <begin position="1"/>
        <end position="25"/>
    </location>
</feature>
<evidence type="ECO:0000256" key="3">
    <source>
        <dbReference type="ARBA" id="ARBA00022692"/>
    </source>
</evidence>
<feature type="transmembrane region" description="Helical" evidence="12">
    <location>
        <begin position="60"/>
        <end position="86"/>
    </location>
</feature>
<dbReference type="InterPro" id="IPR000644">
    <property type="entry name" value="CBS_dom"/>
</dbReference>
<gene>
    <name evidence="14" type="ORF">GCM10007875_19380</name>
</gene>
<keyword evidence="3 12" id="KW-0812">Transmembrane</keyword>
<keyword evidence="15" id="KW-1185">Reference proteome</keyword>
<evidence type="ECO:0000313" key="14">
    <source>
        <dbReference type="EMBL" id="GLR26848.1"/>
    </source>
</evidence>
<feature type="transmembrane region" description="Helical" evidence="12">
    <location>
        <begin position="377"/>
        <end position="397"/>
    </location>
</feature>
<dbReference type="EMBL" id="BSOJ01000019">
    <property type="protein sequence ID" value="GLR26848.1"/>
    <property type="molecule type" value="Genomic_DNA"/>
</dbReference>
<evidence type="ECO:0000256" key="10">
    <source>
        <dbReference type="PROSITE-ProRule" id="PRU00703"/>
    </source>
</evidence>
<dbReference type="InterPro" id="IPR001807">
    <property type="entry name" value="ClC"/>
</dbReference>
<evidence type="ECO:0000256" key="8">
    <source>
        <dbReference type="ARBA" id="ARBA00023214"/>
    </source>
</evidence>
<dbReference type="SUPFAM" id="SSF54631">
    <property type="entry name" value="CBS-domain pair"/>
    <property type="match status" value="1"/>
</dbReference>
<keyword evidence="6 12" id="KW-0472">Membrane</keyword>
<dbReference type="PROSITE" id="PS51371">
    <property type="entry name" value="CBS"/>
    <property type="match status" value="1"/>
</dbReference>
<dbReference type="SMART" id="SM00116">
    <property type="entry name" value="CBS"/>
    <property type="match status" value="2"/>
</dbReference>
<evidence type="ECO:0000256" key="5">
    <source>
        <dbReference type="ARBA" id="ARBA00023065"/>
    </source>
</evidence>
<sequence>MYQPVKSMPSNTSKHPDPLHSRTSTAQGLTVSPSLDLVVEQSDFPIQPGLVDSRVVRLSLLSIGLGFAASAVAWAMLTLISLITNIAFYGHWSLESRGPADAVHHLGWWVVVIPVIGAIVIGLMARYGSKAIRGHGIPEAMEQILINRSKIPARIMFLKPVSSAISIGTGGPFGAEGPIIATGSALGSFVGQKIRVSVAERKTLLAAGAAAGMSAIFGSPVSAVLLAIELLLFEYRPRSIIPVALAAATAAGMRIVLEGPHAIFAMPVLAAPSLSALAFYTVLGGFMGLAAAAITRAVYAIEDAFEKLPIHWMWWPAVGAIAVGVAGYFAPDTLGVGYYNITNILSASLAWKAVAFLCAFKFISWSISLGSGTSGGTLAPLFTLGGGLGLLVGQAVNSVAPALGIDVRVAALVGMAALFAGASRALLTSVVFAFETTLQPMGLLPLLGGCAAAYLVSSLVMRNTIMTEKIARRGVHAPAEYSADPLAHLAVGKIANTRVQSFSADESVLTLQQRVKADPAAFLHHEYPVVDSQNRLRGVISLDEVMAHSSTESPIGELLKDKPRFVFDDMTVRLAVNHMIKYGLQALPVLSRSDRYKLVGVLSRSDVFMALQTHSDEELPA</sequence>
<evidence type="ECO:0000256" key="4">
    <source>
        <dbReference type="ARBA" id="ARBA00022989"/>
    </source>
</evidence>
<dbReference type="InterPro" id="IPR046342">
    <property type="entry name" value="CBS_dom_sf"/>
</dbReference>
<protein>
    <submittedName>
        <fullName evidence="14">Chloride channel protein</fullName>
    </submittedName>
</protein>
<keyword evidence="4 12" id="KW-1133">Transmembrane helix</keyword>
<dbReference type="Proteomes" id="UP001156664">
    <property type="component" value="Unassembled WGS sequence"/>
</dbReference>
<dbReference type="Pfam" id="PF00654">
    <property type="entry name" value="Voltage_CLC"/>
    <property type="match status" value="1"/>
</dbReference>
<evidence type="ECO:0000256" key="6">
    <source>
        <dbReference type="ARBA" id="ARBA00023136"/>
    </source>
</evidence>
<evidence type="ECO:0000256" key="1">
    <source>
        <dbReference type="ARBA" id="ARBA00004141"/>
    </source>
</evidence>
<feature type="transmembrane region" description="Helical" evidence="12">
    <location>
        <begin position="203"/>
        <end position="228"/>
    </location>
</feature>
<dbReference type="Gene3D" id="1.10.3080.10">
    <property type="entry name" value="Clc chloride channel"/>
    <property type="match status" value="1"/>
</dbReference>
<feature type="transmembrane region" description="Helical" evidence="12">
    <location>
        <begin position="313"/>
        <end position="331"/>
    </location>
</feature>
<feature type="domain" description="CBS" evidence="13">
    <location>
        <begin position="558"/>
        <end position="617"/>
    </location>
</feature>
<reference evidence="15" key="1">
    <citation type="journal article" date="2019" name="Int. J. Syst. Evol. Microbiol.">
        <title>The Global Catalogue of Microorganisms (GCM) 10K type strain sequencing project: providing services to taxonomists for standard genome sequencing and annotation.</title>
        <authorList>
            <consortium name="The Broad Institute Genomics Platform"/>
            <consortium name="The Broad Institute Genome Sequencing Center for Infectious Disease"/>
            <person name="Wu L."/>
            <person name="Ma J."/>
        </authorList>
    </citation>
    <scope>NUCLEOTIDE SEQUENCE [LARGE SCALE GENOMIC DNA]</scope>
    <source>
        <strain evidence="15">NBRC 105857</strain>
    </source>
</reference>
<comment type="caution">
    <text evidence="14">The sequence shown here is derived from an EMBL/GenBank/DDBJ whole genome shotgun (WGS) entry which is preliminary data.</text>
</comment>
<evidence type="ECO:0000256" key="12">
    <source>
        <dbReference type="SAM" id="Phobius"/>
    </source>
</evidence>
<keyword evidence="2" id="KW-0813">Transport</keyword>
<feature type="transmembrane region" description="Helical" evidence="12">
    <location>
        <begin position="343"/>
        <end position="365"/>
    </location>
</feature>
<dbReference type="CDD" id="cd00400">
    <property type="entry name" value="Voltage_gated_ClC"/>
    <property type="match status" value="1"/>
</dbReference>
<evidence type="ECO:0000313" key="15">
    <source>
        <dbReference type="Proteomes" id="UP001156664"/>
    </source>
</evidence>
<keyword evidence="10" id="KW-0129">CBS domain</keyword>
<dbReference type="InterPro" id="IPR050368">
    <property type="entry name" value="ClC-type_chloride_channel"/>
</dbReference>